<proteinExistence type="predicted"/>
<protein>
    <submittedName>
        <fullName evidence="4">Peptidyl-prolyl cis-trans isomerase</fullName>
    </submittedName>
</protein>
<evidence type="ECO:0000313" key="4">
    <source>
        <dbReference type="EMBL" id="TDA23418.1"/>
    </source>
</evidence>
<feature type="chain" id="PRO_5039413103" evidence="2">
    <location>
        <begin position="22"/>
        <end position="350"/>
    </location>
</feature>
<keyword evidence="4" id="KW-0413">Isomerase</keyword>
<keyword evidence="5" id="KW-1185">Reference proteome</keyword>
<evidence type="ECO:0000313" key="5">
    <source>
        <dbReference type="Proteomes" id="UP000295710"/>
    </source>
</evidence>
<name>A0A4R4FIQ1_9FIRM</name>
<dbReference type="InterPro" id="IPR046357">
    <property type="entry name" value="PPIase_dom_sf"/>
</dbReference>
<dbReference type="Pfam" id="PF13145">
    <property type="entry name" value="Rotamase_2"/>
    <property type="match status" value="1"/>
</dbReference>
<evidence type="ECO:0000256" key="1">
    <source>
        <dbReference type="SAM" id="MobiDB-lite"/>
    </source>
</evidence>
<dbReference type="InterPro" id="IPR000297">
    <property type="entry name" value="PPIase_PpiC"/>
</dbReference>
<sequence length="350" mass="38363">MKKRVLLFAITGLLAAGVLTGCGSIDEDDVVATVGEKEITADVANFFARYTQAQYETYYSGYLGEDMWNTDAAEGQTYEEFVKDSVLEELEKMIVLEEHMGDYDVSLTEEEKAVIEKSAKTFDEDNTLESKEKISGSKKTVKRVLTLMAIQKKMSEAIEADADTEVSDDEAAQKSMQYVLFPYTKTDDSGKSADLSDEEKAEAKEKAESFAQGAETAEDFNALATEQGLEAQTATFDSESASPDGDLVKAADALGEGEATGVIETDSGCYVAKVTSLLDREATDSKKESIVQERKTKLYNDTCDKWIKKAGVKVNKGVWKKVDFNDLSVTIKQSSEEPYSDGAKTDDQAE</sequence>
<gene>
    <name evidence="4" type="ORF">E1963_01390</name>
</gene>
<feature type="domain" description="PpiC" evidence="3">
    <location>
        <begin position="196"/>
        <end position="278"/>
    </location>
</feature>
<reference evidence="4 5" key="1">
    <citation type="journal article" date="2016" name="Nat. Microbiol.">
        <title>The Mouse Intestinal Bacterial Collection (miBC) provides host-specific insight into cultured diversity and functional potential of the gut microbiota.</title>
        <authorList>
            <person name="Lagkouvardos I."/>
            <person name="Pukall R."/>
            <person name="Abt B."/>
            <person name="Foesel B.U."/>
            <person name="Meier-Kolthoff J.P."/>
            <person name="Kumar N."/>
            <person name="Bresciani A."/>
            <person name="Martinez I."/>
            <person name="Just S."/>
            <person name="Ziegler C."/>
            <person name="Brugiroux S."/>
            <person name="Garzetti D."/>
            <person name="Wenning M."/>
            <person name="Bui T.P."/>
            <person name="Wang J."/>
            <person name="Hugenholtz F."/>
            <person name="Plugge C.M."/>
            <person name="Peterson D.A."/>
            <person name="Hornef M.W."/>
            <person name="Baines J.F."/>
            <person name="Smidt H."/>
            <person name="Walter J."/>
            <person name="Kristiansen K."/>
            <person name="Nielsen H.B."/>
            <person name="Haller D."/>
            <person name="Overmann J."/>
            <person name="Stecher B."/>
            <person name="Clavel T."/>
        </authorList>
    </citation>
    <scope>NUCLEOTIDE SEQUENCE [LARGE SCALE GENOMIC DNA]</scope>
    <source>
        <strain evidence="4 5">DSM 28560</strain>
    </source>
</reference>
<dbReference type="InterPro" id="IPR050245">
    <property type="entry name" value="PrsA_foldase"/>
</dbReference>
<evidence type="ECO:0000256" key="2">
    <source>
        <dbReference type="SAM" id="SignalP"/>
    </source>
</evidence>
<evidence type="ECO:0000259" key="3">
    <source>
        <dbReference type="Pfam" id="PF13145"/>
    </source>
</evidence>
<keyword evidence="2" id="KW-0732">Signal</keyword>
<dbReference type="SUPFAM" id="SSF54534">
    <property type="entry name" value="FKBP-like"/>
    <property type="match status" value="1"/>
</dbReference>
<dbReference type="GO" id="GO:0003755">
    <property type="term" value="F:peptidyl-prolyl cis-trans isomerase activity"/>
    <property type="evidence" value="ECO:0007669"/>
    <property type="project" value="InterPro"/>
</dbReference>
<feature type="region of interest" description="Disordered" evidence="1">
    <location>
        <begin position="187"/>
        <end position="214"/>
    </location>
</feature>
<dbReference type="Proteomes" id="UP000295710">
    <property type="component" value="Unassembled WGS sequence"/>
</dbReference>
<dbReference type="Gene3D" id="3.10.50.40">
    <property type="match status" value="1"/>
</dbReference>
<dbReference type="PANTHER" id="PTHR47245:SF2">
    <property type="entry name" value="PEPTIDYL-PROLYL CIS-TRANS ISOMERASE HP_0175-RELATED"/>
    <property type="match status" value="1"/>
</dbReference>
<dbReference type="AlphaFoldDB" id="A0A4R4FIQ1"/>
<dbReference type="PROSITE" id="PS51257">
    <property type="entry name" value="PROKAR_LIPOPROTEIN"/>
    <property type="match status" value="1"/>
</dbReference>
<comment type="caution">
    <text evidence="4">The sequence shown here is derived from an EMBL/GenBank/DDBJ whole genome shotgun (WGS) entry which is preliminary data.</text>
</comment>
<organism evidence="4 5">
    <name type="scientific">Extibacter muris</name>
    <dbReference type="NCBI Taxonomy" id="1796622"/>
    <lineage>
        <taxon>Bacteria</taxon>
        <taxon>Bacillati</taxon>
        <taxon>Bacillota</taxon>
        <taxon>Clostridia</taxon>
        <taxon>Lachnospirales</taxon>
        <taxon>Lachnospiraceae</taxon>
        <taxon>Extibacter</taxon>
    </lineage>
</organism>
<dbReference type="EMBL" id="SMMX01000001">
    <property type="protein sequence ID" value="TDA23418.1"/>
    <property type="molecule type" value="Genomic_DNA"/>
</dbReference>
<dbReference type="PANTHER" id="PTHR47245">
    <property type="entry name" value="PEPTIDYLPROLYL ISOMERASE"/>
    <property type="match status" value="1"/>
</dbReference>
<dbReference type="RefSeq" id="WP_132274270.1">
    <property type="nucleotide sequence ID" value="NZ_JAOBST010000054.1"/>
</dbReference>
<accession>A0A4R4FIQ1</accession>
<feature type="signal peptide" evidence="2">
    <location>
        <begin position="1"/>
        <end position="21"/>
    </location>
</feature>